<gene>
    <name evidence="1" type="ORF">SAMN05444410_10544</name>
</gene>
<reference evidence="1 2" key="1">
    <citation type="submission" date="2016-10" db="EMBL/GenBank/DDBJ databases">
        <authorList>
            <person name="Varghese N."/>
            <person name="Submissions S."/>
        </authorList>
    </citation>
    <scope>NUCLEOTIDE SEQUENCE [LARGE SCALE GENOMIC DNA]</scope>
    <source>
        <strain evidence="1 2">DSM 25353</strain>
    </source>
</reference>
<proteinExistence type="predicted"/>
<dbReference type="AlphaFoldDB" id="A0A8X8LEM1"/>
<sequence>MKKFLWMVLLIPAVTYSQSQRKKRKAEERANAEMVANLKGYTRQLTEWPLNIQYLVQQYQQIGLEPKGVHGYLQEFDVSEGKQIDPTTQLKVDGQLLDLQTDYTPLAFSASKQVKGEAAMALNENRQPWFRDLKELLEDQKDNTQFNLEAEIRKMADIAFKKGASAYFVYNSSSIPDHLGFNKRDTTATAKIPVIYITAQGLKNHFPDHSATLSIELKTGFTPQTYHVKNLLGFINHHATTTILLFAALGQQNDGGADAAVLMEIARQLKKNATPHYNYLVVHSLNRDHANGEKEPLYGHLNLPVAPNYIIRLTKNPVSSGPIDYEAEKDRVKQVYDLILSTDTQGKLPSTQMEF</sequence>
<dbReference type="Gene3D" id="3.50.30.30">
    <property type="match status" value="1"/>
</dbReference>
<evidence type="ECO:0000313" key="1">
    <source>
        <dbReference type="EMBL" id="SDW70170.1"/>
    </source>
</evidence>
<comment type="caution">
    <text evidence="1">The sequence shown here is derived from an EMBL/GenBank/DDBJ whole genome shotgun (WGS) entry which is preliminary data.</text>
</comment>
<dbReference type="Gene3D" id="3.40.630.10">
    <property type="entry name" value="Zn peptidases"/>
    <property type="match status" value="1"/>
</dbReference>
<organism evidence="1 2">
    <name type="scientific">Hydrobacter penzbergensis</name>
    <dbReference type="NCBI Taxonomy" id="1235997"/>
    <lineage>
        <taxon>Bacteria</taxon>
        <taxon>Pseudomonadati</taxon>
        <taxon>Bacteroidota</taxon>
        <taxon>Chitinophagia</taxon>
        <taxon>Chitinophagales</taxon>
        <taxon>Chitinophagaceae</taxon>
        <taxon>Hydrobacter</taxon>
    </lineage>
</organism>
<keyword evidence="2" id="KW-1185">Reference proteome</keyword>
<name>A0A8X8LEM1_9BACT</name>
<dbReference type="RefSeq" id="WP_092723318.1">
    <property type="nucleotide sequence ID" value="NZ_FNNO01000005.1"/>
</dbReference>
<evidence type="ECO:0000313" key="2">
    <source>
        <dbReference type="Proteomes" id="UP000198711"/>
    </source>
</evidence>
<dbReference type="EMBL" id="FNNO01000005">
    <property type="protein sequence ID" value="SDW70170.1"/>
    <property type="molecule type" value="Genomic_DNA"/>
</dbReference>
<accession>A0A8X8LEM1</accession>
<protein>
    <submittedName>
        <fullName evidence="1">Uncharacterized protein</fullName>
    </submittedName>
</protein>
<dbReference type="Proteomes" id="UP000198711">
    <property type="component" value="Unassembled WGS sequence"/>
</dbReference>